<dbReference type="Pfam" id="PF20612">
    <property type="entry name" value="SHOCT_2"/>
    <property type="match status" value="1"/>
</dbReference>
<dbReference type="AlphaFoldDB" id="A0AA97DAL5"/>
<evidence type="ECO:0000259" key="1">
    <source>
        <dbReference type="Pfam" id="PF20612"/>
    </source>
</evidence>
<reference evidence="3" key="2">
    <citation type="submission" date="2024-06" db="EMBL/GenBank/DDBJ databases">
        <title>Caproicibacterium argilliputei sp. nov, a novel caproic acid producing anaerobic bacterium isolated from pit mud.</title>
        <authorList>
            <person name="Zeng C."/>
        </authorList>
    </citation>
    <scope>NUCLEOTIDE SEQUENCE [LARGE SCALE GENOMIC DNA]</scope>
    <source>
        <strain evidence="3">ZCY20-5</strain>
    </source>
</reference>
<dbReference type="EMBL" id="CP135996">
    <property type="protein sequence ID" value="WOC32078.1"/>
    <property type="molecule type" value="Genomic_DNA"/>
</dbReference>
<feature type="domain" description="SHOCT-like" evidence="1">
    <location>
        <begin position="1"/>
        <end position="50"/>
    </location>
</feature>
<sequence length="51" mass="6165">MTQKQVTNEIKYRMARNFLVSLLKQGKITSREYEKAEEYVVKKYRPVLRSI</sequence>
<proteinExistence type="predicted"/>
<name>A0AA97DAL5_9FIRM</name>
<reference evidence="3" key="3">
    <citation type="submission" date="2024-06" db="EMBL/GenBank/DDBJ databases">
        <authorList>
            <person name="Zeng C."/>
        </authorList>
    </citation>
    <scope>NUCLEOTIDE SEQUENCE [LARGE SCALE GENOMIC DNA]</scope>
    <source>
        <strain evidence="3">ZCY20-5</strain>
    </source>
</reference>
<evidence type="ECO:0000313" key="2">
    <source>
        <dbReference type="EMBL" id="WOC32078.1"/>
    </source>
</evidence>
<organism evidence="2 3">
    <name type="scientific">Caproicibacterium argilliputei</name>
    <dbReference type="NCBI Taxonomy" id="3030016"/>
    <lineage>
        <taxon>Bacteria</taxon>
        <taxon>Bacillati</taxon>
        <taxon>Bacillota</taxon>
        <taxon>Clostridia</taxon>
        <taxon>Eubacteriales</taxon>
        <taxon>Oscillospiraceae</taxon>
        <taxon>Caproicibacterium</taxon>
    </lineage>
</organism>
<dbReference type="Proteomes" id="UP001300604">
    <property type="component" value="Chromosome"/>
</dbReference>
<reference evidence="2 3" key="1">
    <citation type="submission" date="2024-06" db="EMBL/GenBank/DDBJ databases">
        <title>Caproicibacterium argilliputei sp. nov, a novel caproic acid producing anaerobic bacterium isolated from pit mud.</title>
        <authorList>
            <person name="Xia S."/>
        </authorList>
    </citation>
    <scope>NUCLEOTIDE SEQUENCE [LARGE SCALE GENOMIC DNA]</scope>
    <source>
        <strain evidence="2 3">ZCY20-5</strain>
    </source>
</reference>
<dbReference type="InterPro" id="IPR046749">
    <property type="entry name" value="SHOCT_2"/>
</dbReference>
<keyword evidence="3" id="KW-1185">Reference proteome</keyword>
<evidence type="ECO:0000313" key="3">
    <source>
        <dbReference type="Proteomes" id="UP001300604"/>
    </source>
</evidence>
<protein>
    <submittedName>
        <fullName evidence="2">SHOCT domain-containing protein</fullName>
    </submittedName>
</protein>
<gene>
    <name evidence="2" type="ORF">PXC00_12915</name>
</gene>
<dbReference type="KEGG" id="carl:PXC00_12915"/>
<accession>A0AA97DAL5</accession>
<dbReference type="RefSeq" id="WP_275844140.1">
    <property type="nucleotide sequence ID" value="NZ_CP135996.1"/>
</dbReference>